<dbReference type="InterPro" id="IPR001126">
    <property type="entry name" value="UmuC"/>
</dbReference>
<keyword evidence="6 14" id="KW-0548">Nucleotidyltransferase</keyword>
<dbReference type="SUPFAM" id="SSF56672">
    <property type="entry name" value="DNA/RNA polymerases"/>
    <property type="match status" value="1"/>
</dbReference>
<evidence type="ECO:0000256" key="9">
    <source>
        <dbReference type="ARBA" id="ARBA00022842"/>
    </source>
</evidence>
<dbReference type="GO" id="GO:0006281">
    <property type="term" value="P:DNA repair"/>
    <property type="evidence" value="ECO:0007669"/>
    <property type="project" value="UniProtKB-KW"/>
</dbReference>
<comment type="cofactor">
    <cofactor evidence="15">
        <name>Mg(2+)</name>
        <dbReference type="ChEBI" id="CHEBI:18420"/>
    </cofactor>
    <text evidence="15">Binds 2 magnesium ions.</text>
</comment>
<dbReference type="EMBL" id="CP059272">
    <property type="protein sequence ID" value="QLQ81708.1"/>
    <property type="molecule type" value="Genomic_DNA"/>
</dbReference>
<dbReference type="InterPro" id="IPR053848">
    <property type="entry name" value="IMS_HHH_1"/>
</dbReference>
<dbReference type="Gene3D" id="3.30.1490.100">
    <property type="entry name" value="DNA polymerase, Y-family, little finger domain"/>
    <property type="match status" value="1"/>
</dbReference>
<dbReference type="Gene3D" id="3.30.70.270">
    <property type="match status" value="1"/>
</dbReference>
<dbReference type="GO" id="GO:0070987">
    <property type="term" value="P:error-free translesion synthesis"/>
    <property type="evidence" value="ECO:0007669"/>
    <property type="project" value="UniProtKB-ARBA"/>
</dbReference>
<dbReference type="PANTHER" id="PTHR45990">
    <property type="entry name" value="DNA REPAIR PROTEIN REV1"/>
    <property type="match status" value="1"/>
</dbReference>
<dbReference type="InterPro" id="IPR012112">
    <property type="entry name" value="REV1"/>
</dbReference>
<evidence type="ECO:0000256" key="7">
    <source>
        <dbReference type="ARBA" id="ARBA00022723"/>
    </source>
</evidence>
<protein>
    <recommendedName>
        <fullName evidence="3 14">DNA repair protein REV1</fullName>
        <ecNumber evidence="14">2.7.7.-</ecNumber>
    </recommendedName>
</protein>
<keyword evidence="8 14" id="KW-0227">DNA damage</keyword>
<feature type="domain" description="BRCT" evidence="17">
    <location>
        <begin position="82"/>
        <end position="170"/>
    </location>
</feature>
<evidence type="ECO:0000313" key="19">
    <source>
        <dbReference type="EMBL" id="QLQ81708.1"/>
    </source>
</evidence>
<dbReference type="GO" id="GO:0046872">
    <property type="term" value="F:metal ion binding"/>
    <property type="evidence" value="ECO:0007669"/>
    <property type="project" value="UniProtKB-KW"/>
</dbReference>
<evidence type="ECO:0000313" key="20">
    <source>
        <dbReference type="Proteomes" id="UP000510647"/>
    </source>
</evidence>
<keyword evidence="9 15" id="KW-0460">Magnesium</keyword>
<evidence type="ECO:0000256" key="2">
    <source>
        <dbReference type="ARBA" id="ARBA00010945"/>
    </source>
</evidence>
<organism evidence="19 20">
    <name type="scientific">Torulaspora globosa</name>
    <dbReference type="NCBI Taxonomy" id="48254"/>
    <lineage>
        <taxon>Eukaryota</taxon>
        <taxon>Fungi</taxon>
        <taxon>Dikarya</taxon>
        <taxon>Ascomycota</taxon>
        <taxon>Saccharomycotina</taxon>
        <taxon>Saccharomycetes</taxon>
        <taxon>Saccharomycetales</taxon>
        <taxon>Saccharomycetaceae</taxon>
        <taxon>Torulaspora</taxon>
    </lineage>
</organism>
<dbReference type="AlphaFoldDB" id="A0A7H9HVE9"/>
<comment type="subcellular location">
    <subcellularLocation>
        <location evidence="1 14">Nucleus</location>
    </subcellularLocation>
</comment>
<evidence type="ECO:0000256" key="14">
    <source>
        <dbReference type="PIRNR" id="PIRNR036573"/>
    </source>
</evidence>
<dbReference type="InterPro" id="IPR043502">
    <property type="entry name" value="DNA/RNA_pol_sf"/>
</dbReference>
<evidence type="ECO:0000256" key="8">
    <source>
        <dbReference type="ARBA" id="ARBA00022763"/>
    </source>
</evidence>
<comment type="function">
    <text evidence="13">Deoxycytidyl transferase involved in DNA repair. Transfers a dCMP residue from dCTP to the 3'-end of a DNA primer in a template-dependent reaction. May assist in the first step in the bypass of abasic lesions by the insertion of a nucleotide opposite the lesion. Required for normal induction of mutations by physical and chemical agents. Involved in mitochondrial DNA mutagenesis.</text>
</comment>
<dbReference type="FunFam" id="3.30.1490.100:FF:000001">
    <property type="entry name" value="DNA repair protein REV1"/>
    <property type="match status" value="1"/>
</dbReference>
<dbReference type="InterPro" id="IPR036775">
    <property type="entry name" value="DNA_pol_Y-fam_lit_finger_sf"/>
</dbReference>
<evidence type="ECO:0000256" key="15">
    <source>
        <dbReference type="PIRSR" id="PIRSR036573-2"/>
    </source>
</evidence>
<dbReference type="Gene3D" id="6.10.250.1490">
    <property type="match status" value="1"/>
</dbReference>
<dbReference type="PROSITE" id="PS50173">
    <property type="entry name" value="UMUC"/>
    <property type="match status" value="1"/>
</dbReference>
<dbReference type="FunFam" id="3.40.50.10190:FF:000011">
    <property type="entry name" value="DNA repair protein REV1"/>
    <property type="match status" value="1"/>
</dbReference>
<evidence type="ECO:0000259" key="17">
    <source>
        <dbReference type="PROSITE" id="PS50172"/>
    </source>
</evidence>
<evidence type="ECO:0000256" key="5">
    <source>
        <dbReference type="ARBA" id="ARBA00022679"/>
    </source>
</evidence>
<dbReference type="CDD" id="cd17719">
    <property type="entry name" value="BRCT_Rev1"/>
    <property type="match status" value="1"/>
</dbReference>
<dbReference type="InterPro" id="IPR036420">
    <property type="entry name" value="BRCT_dom_sf"/>
</dbReference>
<dbReference type="Gene3D" id="3.40.1170.60">
    <property type="match status" value="1"/>
</dbReference>
<dbReference type="GO" id="GO:0003887">
    <property type="term" value="F:DNA-directed DNA polymerase activity"/>
    <property type="evidence" value="ECO:0007669"/>
    <property type="project" value="InterPro"/>
</dbReference>
<dbReference type="PANTHER" id="PTHR45990:SF1">
    <property type="entry name" value="DNA REPAIR PROTEIN REV1"/>
    <property type="match status" value="1"/>
</dbReference>
<feature type="region of interest" description="Disordered" evidence="16">
    <location>
        <begin position="11"/>
        <end position="32"/>
    </location>
</feature>
<accession>A0A7H9HVE9</accession>
<keyword evidence="5 14" id="KW-0808">Transferase</keyword>
<dbReference type="PIRSF" id="PIRSF036573">
    <property type="entry name" value="REV1"/>
    <property type="match status" value="1"/>
</dbReference>
<feature type="binding site" evidence="15">
    <location>
        <position position="344"/>
    </location>
    <ligand>
        <name>Mg(2+)</name>
        <dbReference type="ChEBI" id="CHEBI:18420"/>
        <label>1</label>
    </ligand>
</feature>
<evidence type="ECO:0000256" key="10">
    <source>
        <dbReference type="ARBA" id="ARBA00023125"/>
    </source>
</evidence>
<gene>
    <name evidence="19" type="ORF">HG537_0F04690</name>
</gene>
<sequence>MDDDKLLEILESSQEAEVRGRSDDERDPAETLGQLSDDALIEYMTNLSQGAKKDFTREEYFRDKEVKQRERDEATRAELGEKRVPIFAGCTIYINGYTKPGRLQLHEMIVTYGGKFQHYLLAKKKVTHIVATNLPLKKRLEFRNYKVVKPEWIIESIEQQKLLPWQDYALLWDQEQRNLQLNSTIHSNSTIDCKDPNFLKTFFENSRLHHLSNWKADLRSRFLSDGFNKPSRGDTLSIFHIDFDCFFATVAALSCKSCDIDRVPIVVCHGSKSSDIASCNYVARKYGIRNGMWVSRAKSLLPAGVELVSLPYNFKEIEEKSKIFYNVLKNYRIKFDLILPISIDEAVCVVINNHIPHPIDCDEICRELRSEIWKNTGGCTVSIGCSNTLVLARLNLKIAKPNGYYILTQEKMVENEADWDSYLGQFQIDDLPGIGYSIVSKLRSVRAHLNTLLQLKQCFYNSLPLLQKCVGKKTGTKILMSLEGKDDEETSRMIFEPESFFARKSLSIEINWGIRFDTVQEIDNFIDTCAEYLVQKLQEMNRKTSQITLKVLRRCANAPIEPEKYLGCGECDALSHNCRLGIPTSELGVIATELKSTFRLLGCPSKDLRGVSIQFNKLVEVSYDQNENQQRLKLPFQKTLNFDVFDNLPNDVKHDFSKELKRRNIVLTSSPRPKATYAGTYEEKFMEELPTQIRNEVKNDLRINRKIRKTKVDELREQNQRRKESIKNVRAHLLGHESLFEPIKFQKEARFKDICKIVMEWFDATLIEGPHEKDLLLFENYLDRLSDSNRVPLILRISKLISVRLNLKSNQYGQEVGFQEWEQFLLRNVIPKLNKNKHTFQTVRKLDIDFDI</sequence>
<dbReference type="Pfam" id="PF21999">
    <property type="entry name" value="IMS_HHH_1"/>
    <property type="match status" value="1"/>
</dbReference>
<dbReference type="Pfam" id="PF00817">
    <property type="entry name" value="IMS"/>
    <property type="match status" value="1"/>
</dbReference>
<keyword evidence="4 14" id="KW-0237">DNA synthesis</keyword>
<keyword evidence="7 15" id="KW-0479">Metal-binding</keyword>
<reference evidence="19 20" key="1">
    <citation type="submission" date="2020-06" db="EMBL/GenBank/DDBJ databases">
        <title>The yeast mating-type switching endonuclease HO is a domesticated member of an unorthodox homing genetic element family.</title>
        <authorList>
            <person name="Coughlan A.Y."/>
            <person name="Lombardi L."/>
            <person name="Braun-Galleani S."/>
            <person name="Martos A.R."/>
            <person name="Galeote V."/>
            <person name="Bigey F."/>
            <person name="Dequin S."/>
            <person name="Byrne K.P."/>
            <person name="Wolfe K.H."/>
        </authorList>
    </citation>
    <scope>NUCLEOTIDE SEQUENCE [LARGE SCALE GENOMIC DNA]</scope>
    <source>
        <strain evidence="19 20">CBS2947</strain>
    </source>
</reference>
<dbReference type="Gene3D" id="3.40.50.10190">
    <property type="entry name" value="BRCT domain"/>
    <property type="match status" value="1"/>
</dbReference>
<dbReference type="FunFam" id="3.40.1170.60:FF:000023">
    <property type="entry name" value="DNA repair protein REV1"/>
    <property type="match status" value="1"/>
</dbReference>
<feature type="domain" description="UmuC" evidence="18">
    <location>
        <begin position="238"/>
        <end position="435"/>
    </location>
</feature>
<dbReference type="SUPFAM" id="SSF100879">
    <property type="entry name" value="Lesion bypass DNA polymerase (Y-family), little finger domain"/>
    <property type="match status" value="1"/>
</dbReference>
<name>A0A7H9HVE9_9SACH</name>
<dbReference type="GO" id="GO:0042276">
    <property type="term" value="P:error-prone translesion synthesis"/>
    <property type="evidence" value="ECO:0007669"/>
    <property type="project" value="InterPro"/>
</dbReference>
<proteinExistence type="inferred from homology"/>
<dbReference type="InterPro" id="IPR017961">
    <property type="entry name" value="DNA_pol_Y-fam_little_finger"/>
</dbReference>
<dbReference type="EC" id="2.7.7.-" evidence="14"/>
<keyword evidence="20" id="KW-1185">Reference proteome</keyword>
<dbReference type="SUPFAM" id="SSF52113">
    <property type="entry name" value="BRCT domain"/>
    <property type="match status" value="1"/>
</dbReference>
<dbReference type="PROSITE" id="PS50172">
    <property type="entry name" value="BRCT"/>
    <property type="match status" value="1"/>
</dbReference>
<feature type="binding site" evidence="15">
    <location>
        <position position="345"/>
    </location>
    <ligand>
        <name>Mg(2+)</name>
        <dbReference type="ChEBI" id="CHEBI:18420"/>
        <label>1</label>
    </ligand>
</feature>
<evidence type="ECO:0000256" key="4">
    <source>
        <dbReference type="ARBA" id="ARBA00022634"/>
    </source>
</evidence>
<dbReference type="GO" id="GO:0017125">
    <property type="term" value="F:deoxycytidyl transferase activity"/>
    <property type="evidence" value="ECO:0007669"/>
    <property type="project" value="TreeGrafter"/>
</dbReference>
<dbReference type="GO" id="GO:0005634">
    <property type="term" value="C:nucleus"/>
    <property type="evidence" value="ECO:0007669"/>
    <property type="project" value="UniProtKB-SubCell"/>
</dbReference>
<evidence type="ECO:0000256" key="13">
    <source>
        <dbReference type="ARBA" id="ARBA00058985"/>
    </source>
</evidence>
<comment type="similarity">
    <text evidence="2 14">Belongs to the DNA polymerase type-Y family.</text>
</comment>
<dbReference type="OrthoDB" id="427711at2759"/>
<evidence type="ECO:0000259" key="18">
    <source>
        <dbReference type="PROSITE" id="PS50173"/>
    </source>
</evidence>
<dbReference type="SMART" id="SM00292">
    <property type="entry name" value="BRCT"/>
    <property type="match status" value="1"/>
</dbReference>
<feature type="binding site" evidence="15">
    <location>
        <position position="242"/>
    </location>
    <ligand>
        <name>Mg(2+)</name>
        <dbReference type="ChEBI" id="CHEBI:18420"/>
        <label>1</label>
    </ligand>
</feature>
<evidence type="ECO:0000256" key="6">
    <source>
        <dbReference type="ARBA" id="ARBA00022695"/>
    </source>
</evidence>
<evidence type="ECO:0000256" key="3">
    <source>
        <dbReference type="ARBA" id="ARBA00020399"/>
    </source>
</evidence>
<keyword evidence="10 14" id="KW-0238">DNA-binding</keyword>
<evidence type="ECO:0000256" key="1">
    <source>
        <dbReference type="ARBA" id="ARBA00004123"/>
    </source>
</evidence>
<evidence type="ECO:0000256" key="16">
    <source>
        <dbReference type="SAM" id="MobiDB-lite"/>
    </source>
</evidence>
<dbReference type="InterPro" id="IPR043128">
    <property type="entry name" value="Rev_trsase/Diguanyl_cyclase"/>
</dbReference>
<dbReference type="Gene3D" id="1.10.150.20">
    <property type="entry name" value="5' to 3' exonuclease, C-terminal subdomain"/>
    <property type="match status" value="1"/>
</dbReference>
<evidence type="ECO:0000256" key="11">
    <source>
        <dbReference type="ARBA" id="ARBA00023204"/>
    </source>
</evidence>
<dbReference type="InterPro" id="IPR001357">
    <property type="entry name" value="BRCT_dom"/>
</dbReference>
<keyword evidence="11 14" id="KW-0234">DNA repair</keyword>
<evidence type="ECO:0000256" key="12">
    <source>
        <dbReference type="ARBA" id="ARBA00023242"/>
    </source>
</evidence>
<keyword evidence="12 14" id="KW-0539">Nucleus</keyword>
<dbReference type="Pfam" id="PF11799">
    <property type="entry name" value="IMS_C"/>
    <property type="match status" value="1"/>
</dbReference>
<dbReference type="GO" id="GO:0003684">
    <property type="term" value="F:damaged DNA binding"/>
    <property type="evidence" value="ECO:0007669"/>
    <property type="project" value="UniProtKB-UniRule"/>
</dbReference>
<dbReference type="Pfam" id="PF16589">
    <property type="entry name" value="BRCT_2"/>
    <property type="match status" value="1"/>
</dbReference>
<dbReference type="Proteomes" id="UP000510647">
    <property type="component" value="Chromosome 6"/>
</dbReference>